<sequence length="161" mass="18705">MEEPVITEMKEKMLVGLRIMTTLSENKTAPLWQQFMSHRNEIRHQVGRELYSVQAFDPFTMMDTFTSETRFEKWAAVEVSAVEALPEGMKVYILTGGKYAVFKHKGLASTFPKTLQHIFEVWLPDSKYELDSRAHFEIMGEKYLGPDDPNSEEDIWVPIKQ</sequence>
<name>A0AA49JIA9_9BACT</name>
<dbReference type="AlphaFoldDB" id="A0AA49JIA9"/>
<protein>
    <submittedName>
        <fullName evidence="2">GyrI-like domain-containing protein</fullName>
    </submittedName>
</protein>
<dbReference type="PANTHER" id="PTHR36444:SF2">
    <property type="entry name" value="TRANSCRIPTIONAL REGULATOR PROTEIN YOBU-RELATED"/>
    <property type="match status" value="1"/>
</dbReference>
<dbReference type="InterPro" id="IPR011256">
    <property type="entry name" value="Reg_factor_effector_dom_sf"/>
</dbReference>
<reference evidence="2" key="1">
    <citation type="journal article" date="2023" name="Comput. Struct. Biotechnol. J.">
        <title>Discovery of a novel marine Bacteroidetes with a rich repertoire of carbohydrate-active enzymes.</title>
        <authorList>
            <person name="Chen B."/>
            <person name="Liu G."/>
            <person name="Chen Q."/>
            <person name="Wang H."/>
            <person name="Liu L."/>
            <person name="Tang K."/>
        </authorList>
    </citation>
    <scope>NUCLEOTIDE SEQUENCE</scope>
    <source>
        <strain evidence="2">TK19036</strain>
    </source>
</reference>
<dbReference type="InterPro" id="IPR029442">
    <property type="entry name" value="GyrI-like"/>
</dbReference>
<dbReference type="SUPFAM" id="SSF55136">
    <property type="entry name" value="Probable bacterial effector-binding domain"/>
    <property type="match status" value="1"/>
</dbReference>
<accession>A0AA49JIA9</accession>
<evidence type="ECO:0000313" key="2">
    <source>
        <dbReference type="EMBL" id="WKN34107.1"/>
    </source>
</evidence>
<dbReference type="Pfam" id="PF06445">
    <property type="entry name" value="GyrI-like"/>
    <property type="match status" value="1"/>
</dbReference>
<dbReference type="EMBL" id="CP120682">
    <property type="protein sequence ID" value="WKN34107.1"/>
    <property type="molecule type" value="Genomic_DNA"/>
</dbReference>
<dbReference type="InterPro" id="IPR010499">
    <property type="entry name" value="AraC_E-bd"/>
</dbReference>
<dbReference type="Gene3D" id="3.20.80.10">
    <property type="entry name" value="Regulatory factor, effector binding domain"/>
    <property type="match status" value="1"/>
</dbReference>
<dbReference type="PANTHER" id="PTHR36444">
    <property type="entry name" value="TRANSCRIPTIONAL REGULATOR PROTEIN YOBU-RELATED"/>
    <property type="match status" value="1"/>
</dbReference>
<reference evidence="2" key="2">
    <citation type="journal article" date="2024" name="Antonie Van Leeuwenhoek">
        <title>Roseihalotalea indica gen. nov., sp. nov., a halophilic Bacteroidetes from mesopelagic Southwest Indian Ocean with higher carbohydrate metabolic potential.</title>
        <authorList>
            <person name="Chen B."/>
            <person name="Zhang M."/>
            <person name="Lin D."/>
            <person name="Ye J."/>
            <person name="Tang K."/>
        </authorList>
    </citation>
    <scope>NUCLEOTIDE SEQUENCE</scope>
    <source>
        <strain evidence="2">TK19036</strain>
    </source>
</reference>
<organism evidence="2">
    <name type="scientific">Roseihalotalea indica</name>
    <dbReference type="NCBI Taxonomy" id="2867963"/>
    <lineage>
        <taxon>Bacteria</taxon>
        <taxon>Pseudomonadati</taxon>
        <taxon>Bacteroidota</taxon>
        <taxon>Cytophagia</taxon>
        <taxon>Cytophagales</taxon>
        <taxon>Catalimonadaceae</taxon>
        <taxon>Roseihalotalea</taxon>
    </lineage>
</organism>
<proteinExistence type="predicted"/>
<gene>
    <name evidence="2" type="ORF">K4G66_17145</name>
</gene>
<feature type="domain" description="AraC effector-binding" evidence="1">
    <location>
        <begin position="2"/>
        <end position="160"/>
    </location>
</feature>
<dbReference type="SMART" id="SM00871">
    <property type="entry name" value="AraC_E_bind"/>
    <property type="match status" value="1"/>
</dbReference>
<dbReference type="InterPro" id="IPR053182">
    <property type="entry name" value="YobU-like_regulator"/>
</dbReference>
<evidence type="ECO:0000259" key="1">
    <source>
        <dbReference type="SMART" id="SM00871"/>
    </source>
</evidence>